<keyword evidence="8" id="KW-1185">Reference proteome</keyword>
<evidence type="ECO:0000256" key="1">
    <source>
        <dbReference type="ARBA" id="ARBA00004141"/>
    </source>
</evidence>
<evidence type="ECO:0000259" key="6">
    <source>
        <dbReference type="Pfam" id="PF04932"/>
    </source>
</evidence>
<dbReference type="PANTHER" id="PTHR37422">
    <property type="entry name" value="TEICHURONIC ACID BIOSYNTHESIS PROTEIN TUAE"/>
    <property type="match status" value="1"/>
</dbReference>
<feature type="transmembrane region" description="Helical" evidence="5">
    <location>
        <begin position="189"/>
        <end position="208"/>
    </location>
</feature>
<keyword evidence="2 5" id="KW-0812">Transmembrane</keyword>
<keyword evidence="7" id="KW-0436">Ligase</keyword>
<feature type="transmembrane region" description="Helical" evidence="5">
    <location>
        <begin position="92"/>
        <end position="109"/>
    </location>
</feature>
<dbReference type="Proteomes" id="UP000230161">
    <property type="component" value="Unassembled WGS sequence"/>
</dbReference>
<sequence length="414" mass="44955">MHFFESARFASALTLTIVGTAFATHALTRTVGWAGLIGILSALVVLAVASFLARWESIEWHGLLPISLLVFVGWCALSVFWSDYQWTTVASVLYQVAFAFLGVYIALVRDTIQIVRSVGDVLRVLLGVSLALEVLSGLLIDLPIRFLGILGDLDSGGPIQGIFGTRNQLGLVSLIALVTFLVEWRTRSVLRIVAIPSVAGAALCLLLTRSPVSIASLVIVGVATLALYLLRRAPAEHRRYWQLGLLGAAFVVAVVTVLARTRIVSLLNAGSEFEVRYELWMRMTDTAALNPLEGWGWAGLWRRNVPPFVGIDFSTGRSHATGLNGFLDVYLQLGLVGLLLFLVLVLLAFGRSWLLASNKRSAVYVWPALVLVGLLVTSLGESSILVDAGWLLLVVCTVKAAQGMSWRLRYAAGR</sequence>
<dbReference type="InterPro" id="IPR007016">
    <property type="entry name" value="O-antigen_ligase-rel_domated"/>
</dbReference>
<feature type="transmembrane region" description="Helical" evidence="5">
    <location>
        <begin position="329"/>
        <end position="349"/>
    </location>
</feature>
<feature type="transmembrane region" description="Helical" evidence="5">
    <location>
        <begin position="160"/>
        <end position="182"/>
    </location>
</feature>
<comment type="subcellular location">
    <subcellularLocation>
        <location evidence="1">Membrane</location>
        <topology evidence="1">Multi-pass membrane protein</topology>
    </subcellularLocation>
</comment>
<evidence type="ECO:0000256" key="2">
    <source>
        <dbReference type="ARBA" id="ARBA00022692"/>
    </source>
</evidence>
<accession>A0A2M9BUT8</accession>
<evidence type="ECO:0000313" key="7">
    <source>
        <dbReference type="EMBL" id="PJJ61724.1"/>
    </source>
</evidence>
<dbReference type="AlphaFoldDB" id="A0A2M9BUT8"/>
<gene>
    <name evidence="7" type="ORF">CLV54_2674</name>
</gene>
<protein>
    <submittedName>
        <fullName evidence="7">O-antigen ligase</fullName>
    </submittedName>
</protein>
<feature type="transmembrane region" description="Helical" evidence="5">
    <location>
        <begin position="60"/>
        <end position="80"/>
    </location>
</feature>
<evidence type="ECO:0000256" key="5">
    <source>
        <dbReference type="SAM" id="Phobius"/>
    </source>
</evidence>
<dbReference type="Pfam" id="PF04932">
    <property type="entry name" value="Wzy_C"/>
    <property type="match status" value="1"/>
</dbReference>
<dbReference type="GO" id="GO:0016874">
    <property type="term" value="F:ligase activity"/>
    <property type="evidence" value="ECO:0007669"/>
    <property type="project" value="UniProtKB-KW"/>
</dbReference>
<dbReference type="InterPro" id="IPR051533">
    <property type="entry name" value="WaaL-like"/>
</dbReference>
<evidence type="ECO:0000256" key="3">
    <source>
        <dbReference type="ARBA" id="ARBA00022989"/>
    </source>
</evidence>
<feature type="transmembrane region" description="Helical" evidence="5">
    <location>
        <begin position="384"/>
        <end position="401"/>
    </location>
</feature>
<feature type="transmembrane region" description="Helical" evidence="5">
    <location>
        <begin position="33"/>
        <end position="53"/>
    </location>
</feature>
<feature type="transmembrane region" description="Helical" evidence="5">
    <location>
        <begin position="243"/>
        <end position="263"/>
    </location>
</feature>
<proteinExistence type="predicted"/>
<dbReference type="PANTHER" id="PTHR37422:SF13">
    <property type="entry name" value="LIPOPOLYSACCHARIDE BIOSYNTHESIS PROTEIN PA4999-RELATED"/>
    <property type="match status" value="1"/>
</dbReference>
<name>A0A2M9BUT8_9MICO</name>
<feature type="transmembrane region" description="Helical" evidence="5">
    <location>
        <begin position="361"/>
        <end position="378"/>
    </location>
</feature>
<reference evidence="7 8" key="1">
    <citation type="submission" date="2017-11" db="EMBL/GenBank/DDBJ databases">
        <title>Genomic Encyclopedia of Archaeal and Bacterial Type Strains, Phase II (KMG-II): From Individual Species to Whole Genera.</title>
        <authorList>
            <person name="Goeker M."/>
        </authorList>
    </citation>
    <scope>NUCLEOTIDE SEQUENCE [LARGE SCALE GENOMIC DNA]</scope>
    <source>
        <strain evidence="7 8">DSM 25625</strain>
    </source>
</reference>
<organism evidence="7 8">
    <name type="scientific">Compostimonas suwonensis</name>
    <dbReference type="NCBI Taxonomy" id="1048394"/>
    <lineage>
        <taxon>Bacteria</taxon>
        <taxon>Bacillati</taxon>
        <taxon>Actinomycetota</taxon>
        <taxon>Actinomycetes</taxon>
        <taxon>Micrococcales</taxon>
        <taxon>Microbacteriaceae</taxon>
        <taxon>Compostimonas</taxon>
    </lineage>
</organism>
<dbReference type="OrthoDB" id="5123754at2"/>
<evidence type="ECO:0000256" key="4">
    <source>
        <dbReference type="ARBA" id="ARBA00023136"/>
    </source>
</evidence>
<feature type="transmembrane region" description="Helical" evidence="5">
    <location>
        <begin position="214"/>
        <end position="231"/>
    </location>
</feature>
<dbReference type="EMBL" id="PGFB01000004">
    <property type="protein sequence ID" value="PJJ61724.1"/>
    <property type="molecule type" value="Genomic_DNA"/>
</dbReference>
<comment type="caution">
    <text evidence="7">The sequence shown here is derived from an EMBL/GenBank/DDBJ whole genome shotgun (WGS) entry which is preliminary data.</text>
</comment>
<feature type="transmembrane region" description="Helical" evidence="5">
    <location>
        <begin position="121"/>
        <end position="140"/>
    </location>
</feature>
<keyword evidence="4 5" id="KW-0472">Membrane</keyword>
<feature type="domain" description="O-antigen ligase-related" evidence="6">
    <location>
        <begin position="198"/>
        <end position="342"/>
    </location>
</feature>
<keyword evidence="3 5" id="KW-1133">Transmembrane helix</keyword>
<evidence type="ECO:0000313" key="8">
    <source>
        <dbReference type="Proteomes" id="UP000230161"/>
    </source>
</evidence>
<dbReference type="GO" id="GO:0016020">
    <property type="term" value="C:membrane"/>
    <property type="evidence" value="ECO:0007669"/>
    <property type="project" value="UniProtKB-SubCell"/>
</dbReference>